<evidence type="ECO:0000313" key="3">
    <source>
        <dbReference type="Proteomes" id="UP000218899"/>
    </source>
</evidence>
<keyword evidence="1" id="KW-0472">Membrane</keyword>
<reference evidence="2 3" key="1">
    <citation type="submission" date="2015-08" db="EMBL/GenBank/DDBJ databases">
        <title>Complete genome sequence of Sulfurifustis variabilis.</title>
        <authorList>
            <person name="Miura A."/>
            <person name="Kojima H."/>
            <person name="Fukui M."/>
        </authorList>
    </citation>
    <scope>NUCLEOTIDE SEQUENCE [LARGE SCALE GENOMIC DNA]</scope>
    <source>
        <strain evidence="3">skN76</strain>
    </source>
</reference>
<keyword evidence="3" id="KW-1185">Reference proteome</keyword>
<evidence type="ECO:0000256" key="1">
    <source>
        <dbReference type="SAM" id="Phobius"/>
    </source>
</evidence>
<dbReference type="Proteomes" id="UP000218899">
    <property type="component" value="Chromosome"/>
</dbReference>
<name>A0A1B4V8G3_9GAMM</name>
<dbReference type="KEGG" id="sva:SVA_2372"/>
<feature type="transmembrane region" description="Helical" evidence="1">
    <location>
        <begin position="130"/>
        <end position="147"/>
    </location>
</feature>
<evidence type="ECO:0000313" key="2">
    <source>
        <dbReference type="EMBL" id="BAU48922.1"/>
    </source>
</evidence>
<keyword evidence="1" id="KW-1133">Transmembrane helix</keyword>
<proteinExistence type="predicted"/>
<gene>
    <name evidence="2" type="ORF">SVA_2372</name>
</gene>
<keyword evidence="1" id="KW-0812">Transmembrane</keyword>
<accession>A0A1B4V8G3</accession>
<organism evidence="2 3">
    <name type="scientific">Sulfurifustis variabilis</name>
    <dbReference type="NCBI Taxonomy" id="1675686"/>
    <lineage>
        <taxon>Bacteria</taxon>
        <taxon>Pseudomonadati</taxon>
        <taxon>Pseudomonadota</taxon>
        <taxon>Gammaproteobacteria</taxon>
        <taxon>Acidiferrobacterales</taxon>
        <taxon>Acidiferrobacteraceae</taxon>
        <taxon>Sulfurifustis</taxon>
    </lineage>
</organism>
<dbReference type="OrthoDB" id="7061098at2"/>
<protein>
    <submittedName>
        <fullName evidence="2">Uncharacterized protein</fullName>
    </submittedName>
</protein>
<dbReference type="AlphaFoldDB" id="A0A1B4V8G3"/>
<dbReference type="EMBL" id="AP014936">
    <property type="protein sequence ID" value="BAU48922.1"/>
    <property type="molecule type" value="Genomic_DNA"/>
</dbReference>
<dbReference type="RefSeq" id="WP_096461385.1">
    <property type="nucleotide sequence ID" value="NZ_AP014936.1"/>
</dbReference>
<sequence length="238" mass="27346">MKANITTGADLSTLHLSPETFETVYHTIAGLRFPMDVAQVLELRYLINHGLDSFPEPAATPDYREFRDALQGVIDSIGIENKRHGERLLRILVMMRDLHYHYSIKSRDAEASLRADMATNRRQRTQSLRYGLLFVSGAILAGMFWLGLPAAGWPIKLLTAGLAILSWLYFRSLPDLDRELGTLETRLNDLRRRRVKSIHWRQLVQKLALVLGYKHDSNVEVFRIDSDFDLPGRSRLHH</sequence>